<dbReference type="CDD" id="cd06163">
    <property type="entry name" value="S2P-M50_PDZ_RseP-like"/>
    <property type="match status" value="1"/>
</dbReference>
<evidence type="ECO:0000256" key="5">
    <source>
        <dbReference type="ARBA" id="ARBA00022692"/>
    </source>
</evidence>
<dbReference type="Proteomes" id="UP000436016">
    <property type="component" value="Unassembled WGS sequence"/>
</dbReference>
<evidence type="ECO:0000259" key="12">
    <source>
        <dbReference type="SMART" id="SM00228"/>
    </source>
</evidence>
<dbReference type="RefSeq" id="WP_160854659.1">
    <property type="nucleotide sequence ID" value="NZ_WUWG01000003.1"/>
</dbReference>
<evidence type="ECO:0000256" key="8">
    <source>
        <dbReference type="ARBA" id="ARBA00022989"/>
    </source>
</evidence>
<dbReference type="InterPro" id="IPR036034">
    <property type="entry name" value="PDZ_sf"/>
</dbReference>
<dbReference type="Pfam" id="PF17820">
    <property type="entry name" value="PDZ_6"/>
    <property type="match status" value="1"/>
</dbReference>
<dbReference type="NCBIfam" id="TIGR00054">
    <property type="entry name" value="RIP metalloprotease RseP"/>
    <property type="match status" value="1"/>
</dbReference>
<evidence type="ECO:0000256" key="10">
    <source>
        <dbReference type="ARBA" id="ARBA00023136"/>
    </source>
</evidence>
<dbReference type="InterPro" id="IPR004387">
    <property type="entry name" value="Pept_M50_Zn"/>
</dbReference>
<keyword evidence="14" id="KW-1185">Reference proteome</keyword>
<accession>A0A6B0U4G5</accession>
<keyword evidence="9 11" id="KW-0482">Metalloprotease</keyword>
<feature type="domain" description="PDZ" evidence="12">
    <location>
        <begin position="137"/>
        <end position="205"/>
    </location>
</feature>
<keyword evidence="4 13" id="KW-0645">Protease</keyword>
<dbReference type="EC" id="3.4.24.-" evidence="11"/>
<dbReference type="InterPro" id="IPR041489">
    <property type="entry name" value="PDZ_6"/>
</dbReference>
<dbReference type="InterPro" id="IPR008915">
    <property type="entry name" value="Peptidase_M50"/>
</dbReference>
<sequence>MDLIAALPVIGPFLSVVLPFIVVLGIVVFVHEYGHYIVGRWCGIKADIFSMGFGPVLWRRTDRRGTVWQVAALPLGGYVKFAGDADGSSRADPDALEQLSPEERAASFHGASVGRRALTVLAGPVFNFILAAIVFAGLILVQGVAKPGIVVGEIVALPGQVNELQVGDEIVAAEGTDVADYTELLTIVDGMAEAGPMDLTVRRDGDLVDVTAPYLLPPIVYGVEPLSPASRAGLEPGDVILSAGGTDLVRFEDLRQIVMASEGAPLGLRVDRAGETLDLTIAPELRDTGDGEGGFEKRVMIGVSGGLAFAPATERPNPLRALGLGVERVWLVITSSLTGLKAMITGDLGPENLQGPIGIAQISGETASQGLLSFINLIAVLSTAIGLLNLFPVPVLDGGHLVMFAYEAIRGKPASDRWLQVAMSIGLAMVLLLMLFATYNDIMRL</sequence>
<feature type="transmembrane region" description="Helical" evidence="11">
    <location>
        <begin position="371"/>
        <end position="396"/>
    </location>
</feature>
<keyword evidence="11" id="KW-0479">Metal-binding</keyword>
<feature type="transmembrane region" description="Helical" evidence="11">
    <location>
        <begin position="117"/>
        <end position="141"/>
    </location>
</feature>
<dbReference type="SMART" id="SM00228">
    <property type="entry name" value="PDZ"/>
    <property type="match status" value="2"/>
</dbReference>
<evidence type="ECO:0000313" key="14">
    <source>
        <dbReference type="Proteomes" id="UP000436016"/>
    </source>
</evidence>
<name>A0A6B0U4G5_9RHOB</name>
<dbReference type="SUPFAM" id="SSF50156">
    <property type="entry name" value="PDZ domain-like"/>
    <property type="match status" value="2"/>
</dbReference>
<feature type="domain" description="PDZ" evidence="12">
    <location>
        <begin position="206"/>
        <end position="274"/>
    </location>
</feature>
<evidence type="ECO:0000256" key="11">
    <source>
        <dbReference type="RuleBase" id="RU362031"/>
    </source>
</evidence>
<keyword evidence="5 11" id="KW-0812">Transmembrane</keyword>
<comment type="cofactor">
    <cofactor evidence="1 11">
        <name>Zn(2+)</name>
        <dbReference type="ChEBI" id="CHEBI:29105"/>
    </cofactor>
</comment>
<dbReference type="Pfam" id="PF02163">
    <property type="entry name" value="Peptidase_M50"/>
    <property type="match status" value="1"/>
</dbReference>
<dbReference type="GO" id="GO:0006508">
    <property type="term" value="P:proteolysis"/>
    <property type="evidence" value="ECO:0007669"/>
    <property type="project" value="UniProtKB-KW"/>
</dbReference>
<dbReference type="GO" id="GO:0016020">
    <property type="term" value="C:membrane"/>
    <property type="evidence" value="ECO:0007669"/>
    <property type="project" value="UniProtKB-SubCell"/>
</dbReference>
<dbReference type="AlphaFoldDB" id="A0A6B0U4G5"/>
<dbReference type="EMBL" id="WUWG01000003">
    <property type="protein sequence ID" value="MXU65831.1"/>
    <property type="molecule type" value="Genomic_DNA"/>
</dbReference>
<gene>
    <name evidence="13" type="primary">rseP</name>
    <name evidence="13" type="ORF">GSH16_10250</name>
</gene>
<dbReference type="CDD" id="cd23081">
    <property type="entry name" value="cpPDZ_EcRseP-like"/>
    <property type="match status" value="1"/>
</dbReference>
<dbReference type="GO" id="GO:0046872">
    <property type="term" value="F:metal ion binding"/>
    <property type="evidence" value="ECO:0007669"/>
    <property type="project" value="UniProtKB-KW"/>
</dbReference>
<keyword evidence="6 11" id="KW-0378">Hydrolase</keyword>
<dbReference type="PANTHER" id="PTHR42837:SF2">
    <property type="entry name" value="MEMBRANE METALLOPROTEASE ARASP2, CHLOROPLASTIC-RELATED"/>
    <property type="match status" value="1"/>
</dbReference>
<comment type="subcellular location">
    <subcellularLocation>
        <location evidence="2">Membrane</location>
        <topology evidence="2">Multi-pass membrane protein</topology>
    </subcellularLocation>
</comment>
<evidence type="ECO:0000256" key="9">
    <source>
        <dbReference type="ARBA" id="ARBA00023049"/>
    </source>
</evidence>
<keyword evidence="8 11" id="KW-1133">Transmembrane helix</keyword>
<comment type="caution">
    <text evidence="13">The sequence shown here is derived from an EMBL/GenBank/DDBJ whole genome shotgun (WGS) entry which is preliminary data.</text>
</comment>
<dbReference type="Gene3D" id="2.30.42.10">
    <property type="match status" value="2"/>
</dbReference>
<evidence type="ECO:0000256" key="6">
    <source>
        <dbReference type="ARBA" id="ARBA00022801"/>
    </source>
</evidence>
<evidence type="ECO:0000256" key="7">
    <source>
        <dbReference type="ARBA" id="ARBA00022833"/>
    </source>
</evidence>
<feature type="transmembrane region" description="Helical" evidence="11">
    <location>
        <begin position="6"/>
        <end position="30"/>
    </location>
</feature>
<keyword evidence="7 11" id="KW-0862">Zinc</keyword>
<organism evidence="13 14">
    <name type="scientific">Oceanomicrobium pacificus</name>
    <dbReference type="NCBI Taxonomy" id="2692916"/>
    <lineage>
        <taxon>Bacteria</taxon>
        <taxon>Pseudomonadati</taxon>
        <taxon>Pseudomonadota</taxon>
        <taxon>Alphaproteobacteria</taxon>
        <taxon>Rhodobacterales</taxon>
        <taxon>Paracoccaceae</taxon>
        <taxon>Oceanomicrobium</taxon>
    </lineage>
</organism>
<proteinExistence type="inferred from homology"/>
<evidence type="ECO:0000256" key="2">
    <source>
        <dbReference type="ARBA" id="ARBA00004141"/>
    </source>
</evidence>
<dbReference type="PANTHER" id="PTHR42837">
    <property type="entry name" value="REGULATOR OF SIGMA-E PROTEASE RSEP"/>
    <property type="match status" value="1"/>
</dbReference>
<evidence type="ECO:0000256" key="3">
    <source>
        <dbReference type="ARBA" id="ARBA00007931"/>
    </source>
</evidence>
<dbReference type="GO" id="GO:0004222">
    <property type="term" value="F:metalloendopeptidase activity"/>
    <property type="evidence" value="ECO:0007669"/>
    <property type="project" value="InterPro"/>
</dbReference>
<protein>
    <recommendedName>
        <fullName evidence="11">Zinc metalloprotease</fullName>
        <ecNumber evidence="11">3.4.24.-</ecNumber>
    </recommendedName>
</protein>
<keyword evidence="10 11" id="KW-0472">Membrane</keyword>
<reference evidence="13 14" key="1">
    <citation type="submission" date="2019-12" db="EMBL/GenBank/DDBJ databases">
        <title>Strain KN286 was isolated from seawater, which was collected from Caroline Seamount in the tropical western Pacific.</title>
        <authorList>
            <person name="Wang Q."/>
        </authorList>
    </citation>
    <scope>NUCLEOTIDE SEQUENCE [LARGE SCALE GENOMIC DNA]</scope>
    <source>
        <strain evidence="13 14">KN286</strain>
    </source>
</reference>
<evidence type="ECO:0000313" key="13">
    <source>
        <dbReference type="EMBL" id="MXU65831.1"/>
    </source>
</evidence>
<evidence type="ECO:0000256" key="1">
    <source>
        <dbReference type="ARBA" id="ARBA00001947"/>
    </source>
</evidence>
<feature type="transmembrane region" description="Helical" evidence="11">
    <location>
        <begin position="417"/>
        <end position="439"/>
    </location>
</feature>
<comment type="similarity">
    <text evidence="3 11">Belongs to the peptidase M50B family.</text>
</comment>
<dbReference type="InterPro" id="IPR001478">
    <property type="entry name" value="PDZ"/>
</dbReference>
<evidence type="ECO:0000256" key="4">
    <source>
        <dbReference type="ARBA" id="ARBA00022670"/>
    </source>
</evidence>